<name>A0A6G1GSQ6_9PEZI</name>
<dbReference type="AlphaFoldDB" id="A0A6G1GSQ6"/>
<organism evidence="1 2">
    <name type="scientific">Aulographum hederae CBS 113979</name>
    <dbReference type="NCBI Taxonomy" id="1176131"/>
    <lineage>
        <taxon>Eukaryota</taxon>
        <taxon>Fungi</taxon>
        <taxon>Dikarya</taxon>
        <taxon>Ascomycota</taxon>
        <taxon>Pezizomycotina</taxon>
        <taxon>Dothideomycetes</taxon>
        <taxon>Pleosporomycetidae</taxon>
        <taxon>Aulographales</taxon>
        <taxon>Aulographaceae</taxon>
    </lineage>
</organism>
<evidence type="ECO:0000313" key="1">
    <source>
        <dbReference type="EMBL" id="KAF1983834.1"/>
    </source>
</evidence>
<dbReference type="InterPro" id="IPR009291">
    <property type="entry name" value="Vps62"/>
</dbReference>
<reference evidence="1" key="1">
    <citation type="journal article" date="2020" name="Stud. Mycol.">
        <title>101 Dothideomycetes genomes: a test case for predicting lifestyles and emergence of pathogens.</title>
        <authorList>
            <person name="Haridas S."/>
            <person name="Albert R."/>
            <person name="Binder M."/>
            <person name="Bloem J."/>
            <person name="Labutti K."/>
            <person name="Salamov A."/>
            <person name="Andreopoulos B."/>
            <person name="Baker S."/>
            <person name="Barry K."/>
            <person name="Bills G."/>
            <person name="Bluhm B."/>
            <person name="Cannon C."/>
            <person name="Castanera R."/>
            <person name="Culley D."/>
            <person name="Daum C."/>
            <person name="Ezra D."/>
            <person name="Gonzalez J."/>
            <person name="Henrissat B."/>
            <person name="Kuo A."/>
            <person name="Liang C."/>
            <person name="Lipzen A."/>
            <person name="Lutzoni F."/>
            <person name="Magnuson J."/>
            <person name="Mondo S."/>
            <person name="Nolan M."/>
            <person name="Ohm R."/>
            <person name="Pangilinan J."/>
            <person name="Park H.-J."/>
            <person name="Ramirez L."/>
            <person name="Alfaro M."/>
            <person name="Sun H."/>
            <person name="Tritt A."/>
            <person name="Yoshinaga Y."/>
            <person name="Zwiers L.-H."/>
            <person name="Turgeon B."/>
            <person name="Goodwin S."/>
            <person name="Spatafora J."/>
            <person name="Crous P."/>
            <person name="Grigoriev I."/>
        </authorList>
    </citation>
    <scope>NUCLEOTIDE SEQUENCE</scope>
    <source>
        <strain evidence="1">CBS 113979</strain>
    </source>
</reference>
<protein>
    <recommendedName>
        <fullName evidence="3">Vacuolar protein sorting-associated protein 62</fullName>
    </recommendedName>
</protein>
<dbReference type="PANTHER" id="PTHR48174">
    <property type="entry name" value="DUF946 FAMILY PROTEIN"/>
    <property type="match status" value="1"/>
</dbReference>
<dbReference type="EMBL" id="ML977172">
    <property type="protein sequence ID" value="KAF1983834.1"/>
    <property type="molecule type" value="Genomic_DNA"/>
</dbReference>
<keyword evidence="2" id="KW-1185">Reference proteome</keyword>
<dbReference type="Pfam" id="PF06101">
    <property type="entry name" value="Vps62"/>
    <property type="match status" value="1"/>
</dbReference>
<dbReference type="Proteomes" id="UP000800041">
    <property type="component" value="Unassembled WGS sequence"/>
</dbReference>
<accession>A0A6G1GSQ6</accession>
<sequence>MARQTPPGVPQYVVDYAPVVYLHSQDPYRPSDIAAHLTHTQPDKDFAVVSGGPDPLTLDNLDQLNGLDGANIYLTSKDDVTTDPAWLKGVTPTDGKTKNAIASVIITVDKGNGLLDAFYMYFYSWNYGGAVNIPILGVKNFGNHVGDWEHNMVRFQDGQPTHAWYSQHANGQAFTWSALQKSGNRPIAFSANGSHATYATTGEHDHTIPNLVLPDGIFLIDYTDEGPVWDPTLNAWYYSYDNASKVFTPYEEGTPTAFLKFVGKWGDQQYPDDDPRQYVLFGQAKYSGGPIGPEDKDLGREKVCPDNGNDCIIRPTTLK</sequence>
<evidence type="ECO:0008006" key="3">
    <source>
        <dbReference type="Google" id="ProtNLM"/>
    </source>
</evidence>
<proteinExistence type="predicted"/>
<dbReference type="OrthoDB" id="188042at2759"/>
<dbReference type="PANTHER" id="PTHR48174:SF5">
    <property type="entry name" value="VACUOLAR PROTEIN SORTING-ASSOCIATED PROTEIN 62"/>
    <property type="match status" value="1"/>
</dbReference>
<gene>
    <name evidence="1" type="ORF">K402DRAFT_396309</name>
</gene>
<evidence type="ECO:0000313" key="2">
    <source>
        <dbReference type="Proteomes" id="UP000800041"/>
    </source>
</evidence>